<evidence type="ECO:0000313" key="3">
    <source>
        <dbReference type="EMBL" id="MEO3711741.1"/>
    </source>
</evidence>
<reference evidence="3 4" key="1">
    <citation type="submission" date="2024-05" db="EMBL/GenBank/DDBJ databases">
        <title>Roseateles sp. 2.12 16S ribosomal RNA gene Genome sequencing and assembly.</title>
        <authorList>
            <person name="Woo H."/>
        </authorList>
    </citation>
    <scope>NUCLEOTIDE SEQUENCE [LARGE SCALE GENOMIC DNA]</scope>
    <source>
        <strain evidence="3 4">2.12</strain>
    </source>
</reference>
<comment type="caution">
    <text evidence="3">The sequence shown here is derived from an EMBL/GenBank/DDBJ whole genome shotgun (WGS) entry which is preliminary data.</text>
</comment>
<keyword evidence="2" id="KW-0472">Membrane</keyword>
<keyword evidence="2" id="KW-1133">Transmembrane helix</keyword>
<protein>
    <recommendedName>
        <fullName evidence="5">Type II secretion system protein GspC N-terminal domain-containing protein</fullName>
    </recommendedName>
</protein>
<sequence>MSPSPLRPGSGGSAGTTVGPGAWALGLLAGLLALGGWLRATEGADPASQPAAAREATPGHGLAPGLASGTAPAAGSSAALPAAQVPPEARSVRILALHRDSRGRWLARLQVGEDAPRQAQAGDVVARGLRVERIAVDGITVRRGLQLERLPYAGPVQGEAGGPAAQPAPVPAVIVSPPGLEPPRSSAVERAIERAAHSARWQALQGSGR</sequence>
<evidence type="ECO:0008006" key="5">
    <source>
        <dbReference type="Google" id="ProtNLM"/>
    </source>
</evidence>
<feature type="transmembrane region" description="Helical" evidence="2">
    <location>
        <begin position="20"/>
        <end position="38"/>
    </location>
</feature>
<keyword evidence="2" id="KW-0812">Transmembrane</keyword>
<name>A0ABV0G9M7_9BURK</name>
<dbReference type="EMBL" id="JBDPZC010000001">
    <property type="protein sequence ID" value="MEO3711741.1"/>
    <property type="molecule type" value="Genomic_DNA"/>
</dbReference>
<proteinExistence type="predicted"/>
<gene>
    <name evidence="3" type="ORF">ABDJ40_03065</name>
</gene>
<evidence type="ECO:0000313" key="4">
    <source>
        <dbReference type="Proteomes" id="UP001462640"/>
    </source>
</evidence>
<evidence type="ECO:0000256" key="2">
    <source>
        <dbReference type="SAM" id="Phobius"/>
    </source>
</evidence>
<feature type="region of interest" description="Disordered" evidence="1">
    <location>
        <begin position="43"/>
        <end position="83"/>
    </location>
</feature>
<evidence type="ECO:0000256" key="1">
    <source>
        <dbReference type="SAM" id="MobiDB-lite"/>
    </source>
</evidence>
<keyword evidence="4" id="KW-1185">Reference proteome</keyword>
<accession>A0ABV0G9M7</accession>
<dbReference type="Proteomes" id="UP001462640">
    <property type="component" value="Unassembled WGS sequence"/>
</dbReference>
<feature type="compositionally biased region" description="Low complexity" evidence="1">
    <location>
        <begin position="63"/>
        <end position="83"/>
    </location>
</feature>
<dbReference type="RefSeq" id="WP_347605907.1">
    <property type="nucleotide sequence ID" value="NZ_JBDPZC010000001.1"/>
</dbReference>
<organism evidence="3 4">
    <name type="scientific">Roseateles flavus</name>
    <dbReference type="NCBI Taxonomy" id="3149041"/>
    <lineage>
        <taxon>Bacteria</taxon>
        <taxon>Pseudomonadati</taxon>
        <taxon>Pseudomonadota</taxon>
        <taxon>Betaproteobacteria</taxon>
        <taxon>Burkholderiales</taxon>
        <taxon>Sphaerotilaceae</taxon>
        <taxon>Roseateles</taxon>
    </lineage>
</organism>